<keyword evidence="4 9" id="KW-0812">Transmembrane</keyword>
<evidence type="ECO:0000256" key="8">
    <source>
        <dbReference type="PIRNR" id="PIRNR018472"/>
    </source>
</evidence>
<evidence type="ECO:0000313" key="11">
    <source>
        <dbReference type="Proteomes" id="UP001460888"/>
    </source>
</evidence>
<evidence type="ECO:0000256" key="6">
    <source>
        <dbReference type="ARBA" id="ARBA00022989"/>
    </source>
</evidence>
<evidence type="ECO:0000256" key="2">
    <source>
        <dbReference type="ARBA" id="ARBA00007776"/>
    </source>
</evidence>
<dbReference type="PIRSF" id="PIRSF018472">
    <property type="entry name" value="MreD_proteobac"/>
    <property type="match status" value="1"/>
</dbReference>
<dbReference type="InterPro" id="IPR026034">
    <property type="entry name" value="MreD_proteobac"/>
</dbReference>
<dbReference type="InterPro" id="IPR007227">
    <property type="entry name" value="Cell_shape_determining_MreD"/>
</dbReference>
<feature type="transmembrane region" description="Helical" evidence="9">
    <location>
        <begin position="133"/>
        <end position="151"/>
    </location>
</feature>
<feature type="transmembrane region" description="Helical" evidence="9">
    <location>
        <begin position="104"/>
        <end position="121"/>
    </location>
</feature>
<dbReference type="Pfam" id="PF04093">
    <property type="entry name" value="MreD"/>
    <property type="match status" value="1"/>
</dbReference>
<keyword evidence="6 9" id="KW-1133">Transmembrane helix</keyword>
<evidence type="ECO:0000256" key="5">
    <source>
        <dbReference type="ARBA" id="ARBA00022960"/>
    </source>
</evidence>
<comment type="subcellular location">
    <subcellularLocation>
        <location evidence="8">Cell inner membrane</location>
    </subcellularLocation>
    <subcellularLocation>
        <location evidence="1">Cell membrane</location>
        <topology evidence="1">Multi-pass membrane protein</topology>
    </subcellularLocation>
</comment>
<dbReference type="Proteomes" id="UP001460888">
    <property type="component" value="Unassembled WGS sequence"/>
</dbReference>
<sequence>MIIERRVSGLLILATLGAALFLALLPLPDALSAIRPAIYAATVLFWVLMQPMSFGLIAAWCCGILIDVIYGTPFGEHGLALAVAGYAVIRMRELLWTFPVWQQSVLLLPVFVLYEFVLFWIDGVAGAEVNQWWRWLPVLTTAVIWPFWASILERIAEFEVG</sequence>
<accession>A0ABV2B0R9</accession>
<keyword evidence="3 8" id="KW-1003">Cell membrane</keyword>
<evidence type="ECO:0000256" key="7">
    <source>
        <dbReference type="ARBA" id="ARBA00023136"/>
    </source>
</evidence>
<evidence type="ECO:0000256" key="1">
    <source>
        <dbReference type="ARBA" id="ARBA00004651"/>
    </source>
</evidence>
<comment type="similarity">
    <text evidence="2 8">Belongs to the MreD family.</text>
</comment>
<evidence type="ECO:0000256" key="3">
    <source>
        <dbReference type="ARBA" id="ARBA00022475"/>
    </source>
</evidence>
<proteinExistence type="inferred from homology"/>
<dbReference type="PANTHER" id="PTHR37484">
    <property type="entry name" value="ROD SHAPE-DETERMINING PROTEIN MRED"/>
    <property type="match status" value="1"/>
</dbReference>
<evidence type="ECO:0000256" key="9">
    <source>
        <dbReference type="SAM" id="Phobius"/>
    </source>
</evidence>
<dbReference type="NCBIfam" id="TIGR03426">
    <property type="entry name" value="shape_MreD"/>
    <property type="match status" value="1"/>
</dbReference>
<reference evidence="10 11" key="1">
    <citation type="submission" date="2013-03" db="EMBL/GenBank/DDBJ databases">
        <title>Salinisphaera dokdonensis CL-ES53 Genome Sequencing.</title>
        <authorList>
            <person name="Li C."/>
            <person name="Lai Q."/>
            <person name="Shao Z."/>
        </authorList>
    </citation>
    <scope>NUCLEOTIDE SEQUENCE [LARGE SCALE GENOMIC DNA]</scope>
    <source>
        <strain evidence="10 11">CL-ES53</strain>
    </source>
</reference>
<keyword evidence="11" id="KW-1185">Reference proteome</keyword>
<keyword evidence="8" id="KW-0997">Cell inner membrane</keyword>
<name>A0ABV2B0R9_9GAMM</name>
<keyword evidence="5 8" id="KW-0133">Cell shape</keyword>
<feature type="transmembrane region" description="Helical" evidence="9">
    <location>
        <begin position="78"/>
        <end position="98"/>
    </location>
</feature>
<comment type="caution">
    <text evidence="10">The sequence shown here is derived from an EMBL/GenBank/DDBJ whole genome shotgun (WGS) entry which is preliminary data.</text>
</comment>
<comment type="function">
    <text evidence="8">Involved in formation of the rod shape of the cell. May also contribute to regulation of formation of penicillin-binding proteins.</text>
</comment>
<keyword evidence="7 8" id="KW-0472">Membrane</keyword>
<evidence type="ECO:0000256" key="4">
    <source>
        <dbReference type="ARBA" id="ARBA00022692"/>
    </source>
</evidence>
<protein>
    <recommendedName>
        <fullName evidence="8">Rod shape-determining protein MreD</fullName>
    </recommendedName>
</protein>
<dbReference type="RefSeq" id="WP_353111002.1">
    <property type="nucleotide sequence ID" value="NZ_APND01000003.1"/>
</dbReference>
<dbReference type="EMBL" id="APND01000003">
    <property type="protein sequence ID" value="MES1929491.1"/>
    <property type="molecule type" value="Genomic_DNA"/>
</dbReference>
<feature type="transmembrane region" description="Helical" evidence="9">
    <location>
        <begin position="43"/>
        <end position="66"/>
    </location>
</feature>
<dbReference type="PANTHER" id="PTHR37484:SF1">
    <property type="entry name" value="ROD SHAPE-DETERMINING PROTEIN MRED"/>
    <property type="match status" value="1"/>
</dbReference>
<evidence type="ECO:0000313" key="10">
    <source>
        <dbReference type="EMBL" id="MES1929491.1"/>
    </source>
</evidence>
<organism evidence="10 11">
    <name type="scientific">Salinisphaera dokdonensis CL-ES53</name>
    <dbReference type="NCBI Taxonomy" id="1304272"/>
    <lineage>
        <taxon>Bacteria</taxon>
        <taxon>Pseudomonadati</taxon>
        <taxon>Pseudomonadota</taxon>
        <taxon>Gammaproteobacteria</taxon>
        <taxon>Salinisphaerales</taxon>
        <taxon>Salinisphaeraceae</taxon>
        <taxon>Salinisphaera</taxon>
    </lineage>
</organism>
<gene>
    <name evidence="10" type="ORF">SADO_09554</name>
</gene>